<evidence type="ECO:0000256" key="1">
    <source>
        <dbReference type="SAM" id="MobiDB-lite"/>
    </source>
</evidence>
<name>A0A7R9A2I9_9CRUS</name>
<feature type="transmembrane region" description="Helical" evidence="2">
    <location>
        <begin position="86"/>
        <end position="106"/>
    </location>
</feature>
<gene>
    <name evidence="3" type="ORF">DSTB1V02_LOCUS5688</name>
</gene>
<evidence type="ECO:0000256" key="2">
    <source>
        <dbReference type="SAM" id="Phobius"/>
    </source>
</evidence>
<dbReference type="Proteomes" id="UP000677054">
    <property type="component" value="Unassembled WGS sequence"/>
</dbReference>
<dbReference type="EMBL" id="LR900480">
    <property type="protein sequence ID" value="CAD7245822.1"/>
    <property type="molecule type" value="Genomic_DNA"/>
</dbReference>
<proteinExistence type="predicted"/>
<dbReference type="AlphaFoldDB" id="A0A7R9A2I9"/>
<accession>A0A7R9A2I9</accession>
<keyword evidence="2" id="KW-0812">Transmembrane</keyword>
<dbReference type="EMBL" id="CAJPEV010000963">
    <property type="protein sequence ID" value="CAG0889795.1"/>
    <property type="molecule type" value="Genomic_DNA"/>
</dbReference>
<sequence length="207" mass="23099">MRKHECDVDIARIRLISSFHDATELAYHSDSSAFLVALLRSARLHFSREKMASTIVVLADQDPLQISCGCGVHTITVMTARRIRNAGWVLVAFAFLFLVLGIAFAIDLANLDCEKYCEDHYGKGAVCMCIWNHGRIIGFFISAIFSFIGGSLAVHKCNSSLRELRIHKIIERSHQAQTGTLEFQESGNPGDPQAWHPRGSPLRPPDY</sequence>
<organism evidence="3">
    <name type="scientific">Darwinula stevensoni</name>
    <dbReference type="NCBI Taxonomy" id="69355"/>
    <lineage>
        <taxon>Eukaryota</taxon>
        <taxon>Metazoa</taxon>
        <taxon>Ecdysozoa</taxon>
        <taxon>Arthropoda</taxon>
        <taxon>Crustacea</taxon>
        <taxon>Oligostraca</taxon>
        <taxon>Ostracoda</taxon>
        <taxon>Podocopa</taxon>
        <taxon>Podocopida</taxon>
        <taxon>Darwinulocopina</taxon>
        <taxon>Darwinuloidea</taxon>
        <taxon>Darwinulidae</taxon>
        <taxon>Darwinula</taxon>
    </lineage>
</organism>
<keyword evidence="2" id="KW-0472">Membrane</keyword>
<evidence type="ECO:0000313" key="4">
    <source>
        <dbReference type="Proteomes" id="UP000677054"/>
    </source>
</evidence>
<feature type="transmembrane region" description="Helical" evidence="2">
    <location>
        <begin position="136"/>
        <end position="155"/>
    </location>
</feature>
<feature type="region of interest" description="Disordered" evidence="1">
    <location>
        <begin position="182"/>
        <end position="207"/>
    </location>
</feature>
<protein>
    <submittedName>
        <fullName evidence="3">Uncharacterized protein</fullName>
    </submittedName>
</protein>
<keyword evidence="2" id="KW-1133">Transmembrane helix</keyword>
<reference evidence="3" key="1">
    <citation type="submission" date="2020-11" db="EMBL/GenBank/DDBJ databases">
        <authorList>
            <person name="Tran Van P."/>
        </authorList>
    </citation>
    <scope>NUCLEOTIDE SEQUENCE</scope>
</reference>
<keyword evidence="4" id="KW-1185">Reference proteome</keyword>
<evidence type="ECO:0000313" key="3">
    <source>
        <dbReference type="EMBL" id="CAD7245822.1"/>
    </source>
</evidence>